<dbReference type="AlphaFoldDB" id="A0AAD4W493"/>
<dbReference type="PANTHER" id="PTHR35317">
    <property type="entry name" value="OS04G0629600 PROTEIN"/>
    <property type="match status" value="1"/>
</dbReference>
<name>A0AAD4W493_PRUDU</name>
<dbReference type="PANTHER" id="PTHR35317:SF34">
    <property type="match status" value="1"/>
</dbReference>
<evidence type="ECO:0000313" key="1">
    <source>
        <dbReference type="EMBL" id="KAI5336043.1"/>
    </source>
</evidence>
<organism evidence="1 2">
    <name type="scientific">Prunus dulcis</name>
    <name type="common">Almond</name>
    <name type="synonym">Amygdalus dulcis</name>
    <dbReference type="NCBI Taxonomy" id="3755"/>
    <lineage>
        <taxon>Eukaryota</taxon>
        <taxon>Viridiplantae</taxon>
        <taxon>Streptophyta</taxon>
        <taxon>Embryophyta</taxon>
        <taxon>Tracheophyta</taxon>
        <taxon>Spermatophyta</taxon>
        <taxon>Magnoliopsida</taxon>
        <taxon>eudicotyledons</taxon>
        <taxon>Gunneridae</taxon>
        <taxon>Pentapetalae</taxon>
        <taxon>rosids</taxon>
        <taxon>fabids</taxon>
        <taxon>Rosales</taxon>
        <taxon>Rosaceae</taxon>
        <taxon>Amygdaloideae</taxon>
        <taxon>Amygdaleae</taxon>
        <taxon>Prunus</taxon>
    </lineage>
</organism>
<dbReference type="Proteomes" id="UP001054821">
    <property type="component" value="Chromosome 4"/>
</dbReference>
<comment type="caution">
    <text evidence="1">The sequence shown here is derived from an EMBL/GenBank/DDBJ whole genome shotgun (WGS) entry which is preliminary data.</text>
</comment>
<dbReference type="EMBL" id="JAJFAZ020000004">
    <property type="protein sequence ID" value="KAI5336043.1"/>
    <property type="molecule type" value="Genomic_DNA"/>
</dbReference>
<evidence type="ECO:0008006" key="3">
    <source>
        <dbReference type="Google" id="ProtNLM"/>
    </source>
</evidence>
<keyword evidence="2" id="KW-1185">Reference proteome</keyword>
<evidence type="ECO:0000313" key="2">
    <source>
        <dbReference type="Proteomes" id="UP001054821"/>
    </source>
</evidence>
<accession>A0AAD4W493</accession>
<reference evidence="1 2" key="1">
    <citation type="journal article" date="2022" name="G3 (Bethesda)">
        <title>Whole-genome sequence and methylome profiling of the almond [Prunus dulcis (Mill.) D.A. Webb] cultivar 'Nonpareil'.</title>
        <authorList>
            <person name="D'Amico-Willman K.M."/>
            <person name="Ouma W.Z."/>
            <person name="Meulia T."/>
            <person name="Sideli G.M."/>
            <person name="Gradziel T.M."/>
            <person name="Fresnedo-Ramirez J."/>
        </authorList>
    </citation>
    <scope>NUCLEOTIDE SEQUENCE [LARGE SCALE GENOMIC DNA]</scope>
    <source>
        <strain evidence="1">Clone GOH B32 T37-40</strain>
    </source>
</reference>
<gene>
    <name evidence="1" type="ORF">L3X38_026177</name>
</gene>
<proteinExistence type="predicted"/>
<protein>
    <recommendedName>
        <fullName evidence="3">Retrovirus-related Pol polyprotein from transposon TNT 1-94</fullName>
    </recommendedName>
</protein>
<sequence>MLMENFLRSKEYWGLVENGIPAAAGGADLAEGQRKAVEDQKLKDLKAKNYLFQAIDRSILETILNKDTSKNIWDSLKQKYQGTTRVKRAHLQALRKEFEILHIKDGESVNESFGRTLIIANKMRKNGERMEDVIIIEKILLRSRIIWILCPLMNFKAAFWCMNNG</sequence>
<dbReference type="Pfam" id="PF14223">
    <property type="entry name" value="Retrotran_gag_2"/>
    <property type="match status" value="1"/>
</dbReference>